<evidence type="ECO:0000313" key="9">
    <source>
        <dbReference type="Proteomes" id="UP000319514"/>
    </source>
</evidence>
<comment type="similarity">
    <text evidence="5">Belongs to the binding-protein-dependent transport system permease family.</text>
</comment>
<dbReference type="GO" id="GO:0055085">
    <property type="term" value="P:transmembrane transport"/>
    <property type="evidence" value="ECO:0007669"/>
    <property type="project" value="InterPro"/>
</dbReference>
<evidence type="ECO:0000256" key="2">
    <source>
        <dbReference type="ARBA" id="ARBA00022692"/>
    </source>
</evidence>
<evidence type="ECO:0000256" key="3">
    <source>
        <dbReference type="ARBA" id="ARBA00022989"/>
    </source>
</evidence>
<evidence type="ECO:0000256" key="4">
    <source>
        <dbReference type="ARBA" id="ARBA00023136"/>
    </source>
</evidence>
<sequence>MSTTVETVTRPSTPPSKRKRGGLNAGQGRRGLFLVLPTIVVLTVVIVYPLISAVILSFQKDSGLDKATGLFVEGGPAGLSNYTHWLLADCGTGRSSCPPGSIGSLFWPALTITLFFTVVSVSLEVVLGLWFATIMNREFRGRGLVRAAILVPWAIPTAVTAKLWLFIFAYDGIANHLLGFVGISPLLWTGDAWPARFAVIIADVWKTTPFMALLILAGLQLIGSDVYEAAQIDGATRWQTFTRITLPMIKVPLMVAVLFRTLDVLRIFDLPWILTGGGGGDGHATTTLSILVIKQIREGFHSASALSTIVFLIIAFVAFLFIRFGGADVVQRPPKGARGDKVKLTENPAVEAVAEGN</sequence>
<keyword evidence="5" id="KW-0813">Transport</keyword>
<keyword evidence="3 5" id="KW-1133">Transmembrane helix</keyword>
<dbReference type="InterPro" id="IPR000515">
    <property type="entry name" value="MetI-like"/>
</dbReference>
<dbReference type="InterPro" id="IPR035906">
    <property type="entry name" value="MetI-like_sf"/>
</dbReference>
<dbReference type="OrthoDB" id="34224at2"/>
<dbReference type="PANTHER" id="PTHR43759:SF1">
    <property type="entry name" value="GLUCOSE IMPORT SYSTEM PERMEASE PROTEIN GLCT"/>
    <property type="match status" value="1"/>
</dbReference>
<keyword evidence="4 5" id="KW-0472">Membrane</keyword>
<feature type="domain" description="ABC transmembrane type-1" evidence="7">
    <location>
        <begin position="110"/>
        <end position="321"/>
    </location>
</feature>
<evidence type="ECO:0000256" key="1">
    <source>
        <dbReference type="ARBA" id="ARBA00004141"/>
    </source>
</evidence>
<organism evidence="8 9">
    <name type="scientific">Oryzihumus leptocrescens</name>
    <dbReference type="NCBI Taxonomy" id="297536"/>
    <lineage>
        <taxon>Bacteria</taxon>
        <taxon>Bacillati</taxon>
        <taxon>Actinomycetota</taxon>
        <taxon>Actinomycetes</taxon>
        <taxon>Micrococcales</taxon>
        <taxon>Intrasporangiaceae</taxon>
        <taxon>Oryzihumus</taxon>
    </lineage>
</organism>
<keyword evidence="9" id="KW-1185">Reference proteome</keyword>
<dbReference type="PANTHER" id="PTHR43759">
    <property type="entry name" value="TREHALOSE TRANSPORT SYSTEM PERMEASE PROTEIN SUGA"/>
    <property type="match status" value="1"/>
</dbReference>
<feature type="transmembrane region" description="Helical" evidence="5">
    <location>
        <begin position="105"/>
        <end position="132"/>
    </location>
</feature>
<dbReference type="SUPFAM" id="SSF161098">
    <property type="entry name" value="MetI-like"/>
    <property type="match status" value="1"/>
</dbReference>
<dbReference type="RefSeq" id="WP_141788404.1">
    <property type="nucleotide sequence ID" value="NZ_BAAAKX010000002.1"/>
</dbReference>
<name>A0A542ZJH7_9MICO</name>
<dbReference type="Proteomes" id="UP000319514">
    <property type="component" value="Unassembled WGS sequence"/>
</dbReference>
<dbReference type="AlphaFoldDB" id="A0A542ZJH7"/>
<dbReference type="EMBL" id="VFOQ01000001">
    <property type="protein sequence ID" value="TQL60515.1"/>
    <property type="molecule type" value="Genomic_DNA"/>
</dbReference>
<evidence type="ECO:0000259" key="7">
    <source>
        <dbReference type="PROSITE" id="PS50928"/>
    </source>
</evidence>
<feature type="region of interest" description="Disordered" evidence="6">
    <location>
        <begin position="1"/>
        <end position="24"/>
    </location>
</feature>
<feature type="transmembrane region" description="Helical" evidence="5">
    <location>
        <begin position="144"/>
        <end position="167"/>
    </location>
</feature>
<accession>A0A542ZJH7</accession>
<dbReference type="PROSITE" id="PS50928">
    <property type="entry name" value="ABC_TM1"/>
    <property type="match status" value="1"/>
</dbReference>
<feature type="transmembrane region" description="Helical" evidence="5">
    <location>
        <begin position="241"/>
        <end position="259"/>
    </location>
</feature>
<dbReference type="Pfam" id="PF00528">
    <property type="entry name" value="BPD_transp_1"/>
    <property type="match status" value="1"/>
</dbReference>
<evidence type="ECO:0000313" key="8">
    <source>
        <dbReference type="EMBL" id="TQL60515.1"/>
    </source>
</evidence>
<feature type="compositionally biased region" description="Polar residues" evidence="6">
    <location>
        <begin position="1"/>
        <end position="11"/>
    </location>
</feature>
<keyword evidence="2 5" id="KW-0812">Transmembrane</keyword>
<evidence type="ECO:0000256" key="5">
    <source>
        <dbReference type="RuleBase" id="RU363032"/>
    </source>
</evidence>
<proteinExistence type="inferred from homology"/>
<dbReference type="GO" id="GO:0005886">
    <property type="term" value="C:plasma membrane"/>
    <property type="evidence" value="ECO:0007669"/>
    <property type="project" value="UniProtKB-SubCell"/>
</dbReference>
<feature type="transmembrane region" description="Helical" evidence="5">
    <location>
        <begin position="197"/>
        <end position="221"/>
    </location>
</feature>
<feature type="transmembrane region" description="Helical" evidence="5">
    <location>
        <begin position="303"/>
        <end position="324"/>
    </location>
</feature>
<dbReference type="CDD" id="cd06261">
    <property type="entry name" value="TM_PBP2"/>
    <property type="match status" value="1"/>
</dbReference>
<dbReference type="InterPro" id="IPR052730">
    <property type="entry name" value="Sugar_ABC_transporter"/>
</dbReference>
<gene>
    <name evidence="8" type="ORF">FB474_1910</name>
</gene>
<reference evidence="8 9" key="1">
    <citation type="submission" date="2019-06" db="EMBL/GenBank/DDBJ databases">
        <title>Sequencing the genomes of 1000 actinobacteria strains.</title>
        <authorList>
            <person name="Klenk H.-P."/>
        </authorList>
    </citation>
    <scope>NUCLEOTIDE SEQUENCE [LARGE SCALE GENOMIC DNA]</scope>
    <source>
        <strain evidence="8 9">DSM 18082</strain>
    </source>
</reference>
<comment type="subcellular location">
    <subcellularLocation>
        <location evidence="5">Cell membrane</location>
        <topology evidence="5">Multi-pass membrane protein</topology>
    </subcellularLocation>
    <subcellularLocation>
        <location evidence="1">Membrane</location>
        <topology evidence="1">Multi-pass membrane protein</topology>
    </subcellularLocation>
</comment>
<evidence type="ECO:0000256" key="6">
    <source>
        <dbReference type="SAM" id="MobiDB-lite"/>
    </source>
</evidence>
<dbReference type="Gene3D" id="1.10.3720.10">
    <property type="entry name" value="MetI-like"/>
    <property type="match status" value="1"/>
</dbReference>
<protein>
    <submittedName>
        <fullName evidence="8">Carbohydrate ABC transporter membrane protein 1 (CUT1 family)</fullName>
    </submittedName>
</protein>
<feature type="transmembrane region" description="Helical" evidence="5">
    <location>
        <begin position="32"/>
        <end position="56"/>
    </location>
</feature>
<comment type="caution">
    <text evidence="8">The sequence shown here is derived from an EMBL/GenBank/DDBJ whole genome shotgun (WGS) entry which is preliminary data.</text>
</comment>